<dbReference type="Proteomes" id="UP000077521">
    <property type="component" value="Unassembled WGS sequence"/>
</dbReference>
<evidence type="ECO:0000259" key="1">
    <source>
        <dbReference type="Pfam" id="PF00498"/>
    </source>
</evidence>
<keyword evidence="3" id="KW-1185">Reference proteome</keyword>
<accession>A0A8T8SH73</accession>
<comment type="caution">
    <text evidence="2">The sequence shown here is derived from an EMBL/GenBank/DDBJ whole genome shotgun (WGS) entry which is preliminary data.</text>
</comment>
<protein>
    <recommendedName>
        <fullName evidence="1">FHA domain-containing protein</fullName>
    </recommendedName>
</protein>
<dbReference type="InterPro" id="IPR000253">
    <property type="entry name" value="FHA_dom"/>
</dbReference>
<reference evidence="2" key="2">
    <citation type="journal article" date="2019" name="IMA Fungus">
        <title>Genome sequencing and comparison of five Tilletia species to identify candidate genes for the detection of regulated species infecting wheat.</title>
        <authorList>
            <person name="Nguyen H.D.T."/>
            <person name="Sultana T."/>
            <person name="Kesanakurti P."/>
            <person name="Hambleton S."/>
        </authorList>
    </citation>
    <scope>NUCLEOTIDE SEQUENCE</scope>
    <source>
        <strain evidence="2">DAOMC 236416</strain>
    </source>
</reference>
<name>A0A8T8SH73_9BASI</name>
<gene>
    <name evidence="2" type="ORF">A4X13_0g7853</name>
</gene>
<evidence type="ECO:0000313" key="2">
    <source>
        <dbReference type="EMBL" id="KAE8240329.1"/>
    </source>
</evidence>
<dbReference type="Gene3D" id="2.60.200.20">
    <property type="match status" value="1"/>
</dbReference>
<dbReference type="AlphaFoldDB" id="A0A8T8SH73"/>
<dbReference type="EMBL" id="LWDF02001109">
    <property type="protein sequence ID" value="KAE8240329.1"/>
    <property type="molecule type" value="Genomic_DNA"/>
</dbReference>
<proteinExistence type="predicted"/>
<dbReference type="Pfam" id="PF00498">
    <property type="entry name" value="FHA"/>
    <property type="match status" value="1"/>
</dbReference>
<reference evidence="2" key="1">
    <citation type="submission" date="2016-04" db="EMBL/GenBank/DDBJ databases">
        <authorList>
            <person name="Nguyen H.D."/>
            <person name="Samba Siva P."/>
            <person name="Cullis J."/>
            <person name="Levesque C.A."/>
            <person name="Hambleton S."/>
        </authorList>
    </citation>
    <scope>NUCLEOTIDE SEQUENCE</scope>
    <source>
        <strain evidence="2">DAOMC 236416</strain>
    </source>
</reference>
<evidence type="ECO:0000313" key="3">
    <source>
        <dbReference type="Proteomes" id="UP000077521"/>
    </source>
</evidence>
<sequence>MVRTFSNVTTAFKSVKMETASAPTSHLEFAIQVIAMSDEEDEWEPLEASQGGRIRSSTFEGAPDEIGWSDDEVLVEGGQPGRAVRRRVGIPWRSQCLIDLFEVLDKKRTRQPDKPILPATHCGGEPDHATILCSHGRILLTHQDRDGTTRINGQPLNRDQRHLLRHGDQIELGYYEPMDDEYSFTLLLRVEVSSSPPPLSSTRARFPSPDQFLPTTRSVLHASLALQDAMTQLSEALAKTRKQLQDALDREAAH</sequence>
<dbReference type="CDD" id="cd00060">
    <property type="entry name" value="FHA"/>
    <property type="match status" value="1"/>
</dbReference>
<organism evidence="2 3">
    <name type="scientific">Tilletia indica</name>
    <dbReference type="NCBI Taxonomy" id="43049"/>
    <lineage>
        <taxon>Eukaryota</taxon>
        <taxon>Fungi</taxon>
        <taxon>Dikarya</taxon>
        <taxon>Basidiomycota</taxon>
        <taxon>Ustilaginomycotina</taxon>
        <taxon>Exobasidiomycetes</taxon>
        <taxon>Tilletiales</taxon>
        <taxon>Tilletiaceae</taxon>
        <taxon>Tilletia</taxon>
    </lineage>
</organism>
<feature type="non-terminal residue" evidence="2">
    <location>
        <position position="1"/>
    </location>
</feature>
<feature type="domain" description="FHA" evidence="1">
    <location>
        <begin position="127"/>
        <end position="173"/>
    </location>
</feature>
<dbReference type="SUPFAM" id="SSF49879">
    <property type="entry name" value="SMAD/FHA domain"/>
    <property type="match status" value="1"/>
</dbReference>
<dbReference type="InterPro" id="IPR008984">
    <property type="entry name" value="SMAD_FHA_dom_sf"/>
</dbReference>